<dbReference type="EMBL" id="BARV01003457">
    <property type="protein sequence ID" value="GAI07274.1"/>
    <property type="molecule type" value="Genomic_DNA"/>
</dbReference>
<sequence>MRKRALGKGLEALIPVKDKGVFHEGYRMIPIKDINPNPYQPRAKIE</sequence>
<comment type="caution">
    <text evidence="1">The sequence shown here is derived from an EMBL/GenBank/DDBJ whole genome shotgun (WGS) entry which is preliminary data.</text>
</comment>
<reference evidence="1" key="1">
    <citation type="journal article" date="2014" name="Front. Microbiol.">
        <title>High frequency of phylogenetically diverse reductive dehalogenase-homologous genes in deep subseafloor sedimentary metagenomes.</title>
        <authorList>
            <person name="Kawai M."/>
            <person name="Futagami T."/>
            <person name="Toyoda A."/>
            <person name="Takaki Y."/>
            <person name="Nishi S."/>
            <person name="Hori S."/>
            <person name="Arai W."/>
            <person name="Tsubouchi T."/>
            <person name="Morono Y."/>
            <person name="Uchiyama I."/>
            <person name="Ito T."/>
            <person name="Fujiyama A."/>
            <person name="Inagaki F."/>
            <person name="Takami H."/>
        </authorList>
    </citation>
    <scope>NUCLEOTIDE SEQUENCE</scope>
    <source>
        <strain evidence="1">Expedition CK06-06</strain>
    </source>
</reference>
<organism evidence="1">
    <name type="scientific">marine sediment metagenome</name>
    <dbReference type="NCBI Taxonomy" id="412755"/>
    <lineage>
        <taxon>unclassified sequences</taxon>
        <taxon>metagenomes</taxon>
        <taxon>ecological metagenomes</taxon>
    </lineage>
</organism>
<accession>X1MLL4</accession>
<dbReference type="AlphaFoldDB" id="X1MLL4"/>
<evidence type="ECO:0000313" key="1">
    <source>
        <dbReference type="EMBL" id="GAI07274.1"/>
    </source>
</evidence>
<name>X1MLL4_9ZZZZ</name>
<protein>
    <submittedName>
        <fullName evidence="1">Uncharacterized protein</fullName>
    </submittedName>
</protein>
<gene>
    <name evidence="1" type="ORF">S06H3_08253</name>
</gene>
<feature type="non-terminal residue" evidence="1">
    <location>
        <position position="46"/>
    </location>
</feature>
<proteinExistence type="predicted"/>